<dbReference type="PROSITE" id="PS51465">
    <property type="entry name" value="KAZAL_2"/>
    <property type="match status" value="1"/>
</dbReference>
<dbReference type="CDD" id="cd00104">
    <property type="entry name" value="KAZAL_FS"/>
    <property type="match status" value="1"/>
</dbReference>
<evidence type="ECO:0000256" key="6">
    <source>
        <dbReference type="SAM" id="SignalP"/>
    </source>
</evidence>
<dbReference type="SMART" id="SM00280">
    <property type="entry name" value="KAZAL"/>
    <property type="match status" value="1"/>
</dbReference>
<reference evidence="8 9" key="1">
    <citation type="submission" date="2024-05" db="EMBL/GenBank/DDBJ databases">
        <title>Culex pipiens pipiens assembly and annotation.</title>
        <authorList>
            <person name="Alout H."/>
            <person name="Durand T."/>
        </authorList>
    </citation>
    <scope>NUCLEOTIDE SEQUENCE [LARGE SCALE GENOMIC DNA]</scope>
    <source>
        <strain evidence="8">HA-2024</strain>
        <tissue evidence="8">Whole body</tissue>
    </source>
</reference>
<feature type="chain" id="PRO_5044887087" description="Kazal-like domain-containing protein" evidence="6">
    <location>
        <begin position="31"/>
        <end position="199"/>
    </location>
</feature>
<keyword evidence="4" id="KW-1015">Disulfide bond</keyword>
<evidence type="ECO:0000259" key="7">
    <source>
        <dbReference type="PROSITE" id="PS51465"/>
    </source>
</evidence>
<evidence type="ECO:0000313" key="9">
    <source>
        <dbReference type="Proteomes" id="UP001562425"/>
    </source>
</evidence>
<evidence type="ECO:0000313" key="8">
    <source>
        <dbReference type="EMBL" id="KAL1376573.1"/>
    </source>
</evidence>
<dbReference type="InterPro" id="IPR002350">
    <property type="entry name" value="Kazal_dom"/>
</dbReference>
<dbReference type="PROSITE" id="PS00282">
    <property type="entry name" value="KAZAL_1"/>
    <property type="match status" value="1"/>
</dbReference>
<dbReference type="Gene3D" id="3.30.60.30">
    <property type="match status" value="1"/>
</dbReference>
<evidence type="ECO:0000256" key="2">
    <source>
        <dbReference type="ARBA" id="ARBA00022525"/>
    </source>
</evidence>
<keyword evidence="5" id="KW-0812">Transmembrane</keyword>
<feature type="transmembrane region" description="Helical" evidence="5">
    <location>
        <begin position="114"/>
        <end position="135"/>
    </location>
</feature>
<dbReference type="GO" id="GO:0005576">
    <property type="term" value="C:extracellular region"/>
    <property type="evidence" value="ECO:0007669"/>
    <property type="project" value="UniProtKB-SubCell"/>
</dbReference>
<keyword evidence="2" id="KW-0964">Secreted</keyword>
<evidence type="ECO:0000256" key="1">
    <source>
        <dbReference type="ARBA" id="ARBA00004613"/>
    </source>
</evidence>
<comment type="caution">
    <text evidence="8">The sequence shown here is derived from an EMBL/GenBank/DDBJ whole genome shotgun (WGS) entry which is preliminary data.</text>
</comment>
<keyword evidence="9" id="KW-1185">Reference proteome</keyword>
<feature type="signal peptide" evidence="6">
    <location>
        <begin position="1"/>
        <end position="30"/>
    </location>
</feature>
<protein>
    <recommendedName>
        <fullName evidence="7">Kazal-like domain-containing protein</fullName>
    </recommendedName>
</protein>
<proteinExistence type="predicted"/>
<dbReference type="Proteomes" id="UP001562425">
    <property type="component" value="Unassembled WGS sequence"/>
</dbReference>
<comment type="subcellular location">
    <subcellularLocation>
        <location evidence="1">Secreted</location>
    </subcellularLocation>
</comment>
<sequence>MPRNVRLVSAGLLWHVTTLTLLFSLHVSTGSDELQLETLTHIPSAAELGIPLEDIPLDCDCPHNWNPVCGDDGHTYPNRCLLDCQNYSTRQKVTFVRYGGCQEKEFLVEPFKMWSVPFVLKSFFLATLAVGLMAASSTSDVTRAKRGVCFHTWDYHTPCPHPAQAFNYSENECTIDSKETAIIEEIKALIGAEYVECRD</sequence>
<dbReference type="AlphaFoldDB" id="A0ABD1CJP7"/>
<dbReference type="GO" id="GO:0030414">
    <property type="term" value="F:peptidase inhibitor activity"/>
    <property type="evidence" value="ECO:0007669"/>
    <property type="project" value="UniProtKB-KW"/>
</dbReference>
<organism evidence="8 9">
    <name type="scientific">Culex pipiens pipiens</name>
    <name type="common">Northern house mosquito</name>
    <dbReference type="NCBI Taxonomy" id="38569"/>
    <lineage>
        <taxon>Eukaryota</taxon>
        <taxon>Metazoa</taxon>
        <taxon>Ecdysozoa</taxon>
        <taxon>Arthropoda</taxon>
        <taxon>Hexapoda</taxon>
        <taxon>Insecta</taxon>
        <taxon>Pterygota</taxon>
        <taxon>Neoptera</taxon>
        <taxon>Endopterygota</taxon>
        <taxon>Diptera</taxon>
        <taxon>Nematocera</taxon>
        <taxon>Culicoidea</taxon>
        <taxon>Culicidae</taxon>
        <taxon>Culicinae</taxon>
        <taxon>Culicini</taxon>
        <taxon>Culex</taxon>
        <taxon>Culex</taxon>
    </lineage>
</organism>
<evidence type="ECO:0000256" key="4">
    <source>
        <dbReference type="ARBA" id="ARBA00023157"/>
    </source>
</evidence>
<evidence type="ECO:0000256" key="3">
    <source>
        <dbReference type="ARBA" id="ARBA00022690"/>
    </source>
</evidence>
<dbReference type="InterPro" id="IPR036058">
    <property type="entry name" value="Kazal_dom_sf"/>
</dbReference>
<feature type="domain" description="Kazal-like" evidence="7">
    <location>
        <begin position="53"/>
        <end position="103"/>
    </location>
</feature>
<dbReference type="Pfam" id="PF00050">
    <property type="entry name" value="Kazal_1"/>
    <property type="match status" value="1"/>
</dbReference>
<evidence type="ECO:0000256" key="5">
    <source>
        <dbReference type="SAM" id="Phobius"/>
    </source>
</evidence>
<dbReference type="PANTHER" id="PTHR21312">
    <property type="entry name" value="SERINE PROTEASE INHIBITOR"/>
    <property type="match status" value="1"/>
</dbReference>
<gene>
    <name evidence="8" type="ORF">pipiens_016829</name>
</gene>
<dbReference type="EMBL" id="JBEHCU010011579">
    <property type="protein sequence ID" value="KAL1376573.1"/>
    <property type="molecule type" value="Genomic_DNA"/>
</dbReference>
<keyword evidence="5" id="KW-1133">Transmembrane helix</keyword>
<name>A0ABD1CJP7_CULPP</name>
<keyword evidence="6" id="KW-0732">Signal</keyword>
<keyword evidence="5" id="KW-0472">Membrane</keyword>
<dbReference type="PANTHER" id="PTHR21312:SF28">
    <property type="entry name" value="OVOINHIBITOR-RELATED"/>
    <property type="match status" value="1"/>
</dbReference>
<keyword evidence="3" id="KW-0646">Protease inhibitor</keyword>
<dbReference type="SUPFAM" id="SSF100895">
    <property type="entry name" value="Kazal-type serine protease inhibitors"/>
    <property type="match status" value="1"/>
</dbReference>
<accession>A0ABD1CJP7</accession>